<dbReference type="EMBL" id="CP069362">
    <property type="protein sequence ID" value="WGS65719.1"/>
    <property type="molecule type" value="Genomic_DNA"/>
</dbReference>
<evidence type="ECO:0000313" key="3">
    <source>
        <dbReference type="Proteomes" id="UP001232493"/>
    </source>
</evidence>
<dbReference type="Pfam" id="PF13302">
    <property type="entry name" value="Acetyltransf_3"/>
    <property type="match status" value="1"/>
</dbReference>
<sequence length="173" mass="20740">MYTGEKIYLRSYEEYDMDNLKNIMNNYKVREFLSFNVILPFSTEDQKNFFKSIPERRKKNIYDFAIVRKEENDLIGGCVIRNVDFRNSICTAGFFIDERYWGHGYGKEAVILIEKFVFYELNIQKIKLEVISDNIRALKLYKKLGYKIEGTLKKEIFRNGNFFDLILLAKFRE</sequence>
<feature type="domain" description="N-acetyltransferase" evidence="1">
    <location>
        <begin position="7"/>
        <end position="173"/>
    </location>
</feature>
<organism evidence="2 3">
    <name type="scientific">Marinitoga aeolica</name>
    <dbReference type="NCBI Taxonomy" id="2809031"/>
    <lineage>
        <taxon>Bacteria</taxon>
        <taxon>Thermotogati</taxon>
        <taxon>Thermotogota</taxon>
        <taxon>Thermotogae</taxon>
        <taxon>Petrotogales</taxon>
        <taxon>Petrotogaceae</taxon>
        <taxon>Marinitoga</taxon>
    </lineage>
</organism>
<keyword evidence="3" id="KW-1185">Reference proteome</keyword>
<dbReference type="Gene3D" id="3.40.630.30">
    <property type="match status" value="1"/>
</dbReference>
<dbReference type="PROSITE" id="PS51186">
    <property type="entry name" value="GNAT"/>
    <property type="match status" value="1"/>
</dbReference>
<reference evidence="2 3" key="1">
    <citation type="submission" date="2021-02" db="EMBL/GenBank/DDBJ databases">
        <title>Characterization of Marinitoga sp. nov. str. BP5-C20A.</title>
        <authorList>
            <person name="Erauso G."/>
            <person name="Postec A."/>
        </authorList>
    </citation>
    <scope>NUCLEOTIDE SEQUENCE [LARGE SCALE GENOMIC DNA]</scope>
    <source>
        <strain evidence="2 3">BP5-C20A</strain>
    </source>
</reference>
<proteinExistence type="predicted"/>
<dbReference type="PANTHER" id="PTHR43415:SF3">
    <property type="entry name" value="GNAT-FAMILY ACETYLTRANSFERASE"/>
    <property type="match status" value="1"/>
</dbReference>
<name>A0ABY8PSV1_9BACT</name>
<dbReference type="SUPFAM" id="SSF55729">
    <property type="entry name" value="Acyl-CoA N-acyltransferases (Nat)"/>
    <property type="match status" value="1"/>
</dbReference>
<accession>A0ABY8PSV1</accession>
<dbReference type="PANTHER" id="PTHR43415">
    <property type="entry name" value="SPERMIDINE N(1)-ACETYLTRANSFERASE"/>
    <property type="match status" value="1"/>
</dbReference>
<dbReference type="InterPro" id="IPR000182">
    <property type="entry name" value="GNAT_dom"/>
</dbReference>
<dbReference type="InterPro" id="IPR016181">
    <property type="entry name" value="Acyl_CoA_acyltransferase"/>
</dbReference>
<protein>
    <submittedName>
        <fullName evidence="2">GNAT family N-acetyltransferase</fullName>
    </submittedName>
</protein>
<dbReference type="Proteomes" id="UP001232493">
    <property type="component" value="Chromosome"/>
</dbReference>
<evidence type="ECO:0000259" key="1">
    <source>
        <dbReference type="PROSITE" id="PS51186"/>
    </source>
</evidence>
<evidence type="ECO:0000313" key="2">
    <source>
        <dbReference type="EMBL" id="WGS65719.1"/>
    </source>
</evidence>
<dbReference type="RefSeq" id="WP_281000404.1">
    <property type="nucleotide sequence ID" value="NZ_CP069362.1"/>
</dbReference>
<gene>
    <name evidence="2" type="ORF">JRV97_03975</name>
</gene>